<proteinExistence type="predicted"/>
<comment type="caution">
    <text evidence="1">The sequence shown here is derived from an EMBL/GenBank/DDBJ whole genome shotgun (WGS) entry which is preliminary data.</text>
</comment>
<evidence type="ECO:0000313" key="2">
    <source>
        <dbReference type="Proteomes" id="UP000831701"/>
    </source>
</evidence>
<dbReference type="Proteomes" id="UP000831701">
    <property type="component" value="Chromosome 16"/>
</dbReference>
<protein>
    <submittedName>
        <fullName evidence="1">Uncharacterized protein</fullName>
    </submittedName>
</protein>
<sequence length="536" mass="60410">MGERSETAFNTTGSRWLLPVSEHLGFPLDQVNFLACQLFALIAAFWFRLYLSPSHANPLVRHAVATLLGIAFLIFCFGWYSAHILIVVVVNYLIIIKADISNVHRYSMVTAMGYLTACQVSRVFIFNYGIPSTDFSGSGVDEFTGSFACTPRDFGDEQPGLPLMIVTQKITTLAFQLHDGMCKKSEQLTPEQKLLAVNVRPCLIEYLSYNLNFLSVLVGPCNNYKDYIDFIAGRHISRRLRQHSGTCNGQNGYDKTPDPSPLNAVCRKLLICSGCMLFFLIVTRSLPITYNVDPHFVSHAPFLTRLTYAFFSIQAARPKFYFAWTLADAVNNAAGYGFSGIDENGKPSWDLICNLNILGIETATSFKTFIDNWNIRTGIWLKTVCYDRAPKHRLPLTFILSALWHGVYPGYYFTFITAIPITMAARTVRKSIRHYFQGFRGLKLGYDIVTWAATQLAICYTVMPFLLLAVEPTLVYYRSMYFHVHIISILTVIALHWKHKPREPSTKRFSSAPSSLSSSCSAPCQPVHSNNNDKVD</sequence>
<reference evidence="1" key="1">
    <citation type="submission" date="2022-04" db="EMBL/GenBank/DDBJ databases">
        <title>Jade perch genome.</title>
        <authorList>
            <person name="Chao B."/>
        </authorList>
    </citation>
    <scope>NUCLEOTIDE SEQUENCE</scope>
    <source>
        <strain evidence="1">CB-2022</strain>
    </source>
</reference>
<evidence type="ECO:0000313" key="1">
    <source>
        <dbReference type="EMBL" id="KAI3360842.1"/>
    </source>
</evidence>
<name>A0ACB8VZ13_9TELE</name>
<gene>
    <name evidence="1" type="ORF">L3Q82_013065</name>
</gene>
<organism evidence="1 2">
    <name type="scientific">Scortum barcoo</name>
    <name type="common">barcoo grunter</name>
    <dbReference type="NCBI Taxonomy" id="214431"/>
    <lineage>
        <taxon>Eukaryota</taxon>
        <taxon>Metazoa</taxon>
        <taxon>Chordata</taxon>
        <taxon>Craniata</taxon>
        <taxon>Vertebrata</taxon>
        <taxon>Euteleostomi</taxon>
        <taxon>Actinopterygii</taxon>
        <taxon>Neopterygii</taxon>
        <taxon>Teleostei</taxon>
        <taxon>Neoteleostei</taxon>
        <taxon>Acanthomorphata</taxon>
        <taxon>Eupercaria</taxon>
        <taxon>Centrarchiformes</taxon>
        <taxon>Terapontoidei</taxon>
        <taxon>Terapontidae</taxon>
        <taxon>Scortum</taxon>
    </lineage>
</organism>
<keyword evidence="2" id="KW-1185">Reference proteome</keyword>
<dbReference type="EMBL" id="CM041546">
    <property type="protein sequence ID" value="KAI3360842.1"/>
    <property type="molecule type" value="Genomic_DNA"/>
</dbReference>
<accession>A0ACB8VZ13</accession>